<accession>G4SUY9</accession>
<keyword evidence="2" id="KW-1185">Reference proteome</keyword>
<dbReference type="KEGG" id="mah:MEALZ_2367"/>
<gene>
    <name evidence="1" type="ordered locus">MEALZ_2367</name>
</gene>
<dbReference type="PATRIC" id="fig|271065.3.peg.2432"/>
<dbReference type="STRING" id="1091494.MEALZ_2367"/>
<reference evidence="2" key="1">
    <citation type="journal article" date="2012" name="J. Bacteriol.">
        <title>Genome sequence of the haloalkaliphilic methanotrophic bacterium Methylomicrobium alcaliphilum 20Z.</title>
        <authorList>
            <person name="Vuilleumier S."/>
            <person name="Khmelenina V.N."/>
            <person name="Bringel F."/>
            <person name="Reshetnikov A.S."/>
            <person name="Lajus A."/>
            <person name="Mangenot S."/>
            <person name="Rouy Z."/>
            <person name="Op den Camp H.J."/>
            <person name="Jetten M.S."/>
            <person name="Dispirito A.A."/>
            <person name="Dunfield P."/>
            <person name="Klotz M.G."/>
            <person name="Semrau J.D."/>
            <person name="Stein L.Y."/>
            <person name="Barbe V."/>
            <person name="Medigue C."/>
            <person name="Trotsenko Y.A."/>
            <person name="Kalyuzhnaya M.G."/>
        </authorList>
    </citation>
    <scope>NUCLEOTIDE SEQUENCE [LARGE SCALE GENOMIC DNA]</scope>
    <source>
        <strain evidence="2">DSM 19304 / NCIMB 14124 / VKM B-2133 / 20Z</strain>
    </source>
</reference>
<dbReference type="RefSeq" id="WP_014148827.1">
    <property type="nucleotide sequence ID" value="NC_016112.1"/>
</dbReference>
<dbReference type="Proteomes" id="UP000008315">
    <property type="component" value="Chromosome"/>
</dbReference>
<sequence>MKEKTNYSAIHPAISDRLAALSASFKAPQAPAESAATRLLGAMEAKLICRFNDEWQVEAQENWQVSHNEFRSWSEKYQDLREKAIQDLNDTELDELITAANRLNDYALFDSANRELLRRYPENSSAAINCFWYRLIIEKDESQLADIEKWMEKFPEYLPNLCRYAIEFYNDAGREQEAEPFYERLENWEYLRNSAQEERSLILESDEFIPHGLDPDIVADFVDYFDRHPVIAKVYQVQKSVKYMPEYPCYVIAYRIKPKFWQTQAKVDEQVSSFIDNPSVSIYLRHRPMH</sequence>
<evidence type="ECO:0000313" key="2">
    <source>
        <dbReference type="Proteomes" id="UP000008315"/>
    </source>
</evidence>
<evidence type="ECO:0000313" key="1">
    <source>
        <dbReference type="EMBL" id="CCE24048.1"/>
    </source>
</evidence>
<proteinExistence type="predicted"/>
<dbReference type="AlphaFoldDB" id="G4SUY9"/>
<dbReference type="EMBL" id="FO082060">
    <property type="protein sequence ID" value="CCE24048.1"/>
    <property type="molecule type" value="Genomic_DNA"/>
</dbReference>
<dbReference type="HOGENOM" id="CLU_959111_0_0_6"/>
<organism evidence="1 2">
    <name type="scientific">Methylotuvimicrobium alcaliphilum (strain DSM 19304 / NCIMB 14124 / VKM B-2133 / 20Z)</name>
    <name type="common">Methylomicrobium alcaliphilum</name>
    <dbReference type="NCBI Taxonomy" id="1091494"/>
    <lineage>
        <taxon>Bacteria</taxon>
        <taxon>Pseudomonadati</taxon>
        <taxon>Pseudomonadota</taxon>
        <taxon>Gammaproteobacteria</taxon>
        <taxon>Methylococcales</taxon>
        <taxon>Methylococcaceae</taxon>
        <taxon>Methylotuvimicrobium</taxon>
    </lineage>
</organism>
<protein>
    <submittedName>
        <fullName evidence="1">Uncharacterized protein</fullName>
    </submittedName>
</protein>
<name>G4SUY9_META2</name>